<keyword evidence="11" id="KW-0378">Hydrolase</keyword>
<keyword evidence="9" id="KW-0963">Cytoplasm</keyword>
<evidence type="ECO:0000256" key="15">
    <source>
        <dbReference type="PIRSR" id="PIRSR605511-2"/>
    </source>
</evidence>
<dbReference type="GO" id="GO:0004341">
    <property type="term" value="F:gluconolactonase activity"/>
    <property type="evidence" value="ECO:0007669"/>
    <property type="project" value="UniProtKB-EC"/>
</dbReference>
<feature type="binding site" evidence="15">
    <location>
        <position position="155"/>
    </location>
    <ligand>
        <name>a divalent metal cation</name>
        <dbReference type="ChEBI" id="CHEBI:60240"/>
    </ligand>
</feature>
<proteinExistence type="inferred from homology"/>
<dbReference type="PRINTS" id="PR01790">
    <property type="entry name" value="SMP30FAMILY"/>
</dbReference>
<feature type="active site" description="Proton donor/acceptor" evidence="14">
    <location>
        <position position="205"/>
    </location>
</feature>
<dbReference type="OrthoDB" id="423498at2759"/>
<feature type="binding site" evidence="15">
    <location>
        <position position="122"/>
    </location>
    <ligand>
        <name>substrate</name>
    </ligand>
</feature>
<keyword evidence="18" id="KW-1185">Reference proteome</keyword>
<keyword evidence="15" id="KW-0862">Zinc</keyword>
<comment type="cofactor">
    <cofactor evidence="15">
        <name>Zn(2+)</name>
        <dbReference type="ChEBI" id="CHEBI:29105"/>
    </cofactor>
    <text evidence="15">Binds 1 divalent metal cation per subunit.</text>
</comment>
<evidence type="ECO:0000256" key="7">
    <source>
        <dbReference type="ARBA" id="ARBA00013227"/>
    </source>
</evidence>
<dbReference type="GO" id="GO:0005509">
    <property type="term" value="F:calcium ion binding"/>
    <property type="evidence" value="ECO:0007669"/>
    <property type="project" value="InterPro"/>
</dbReference>
<comment type="subcellular location">
    <subcellularLocation>
        <location evidence="5">Cytoplasm</location>
    </subcellularLocation>
</comment>
<dbReference type="Pfam" id="PF08450">
    <property type="entry name" value="SGL"/>
    <property type="match status" value="1"/>
</dbReference>
<dbReference type="PANTHER" id="PTHR10907">
    <property type="entry name" value="REGUCALCIN"/>
    <property type="match status" value="1"/>
</dbReference>
<comment type="catalytic activity">
    <reaction evidence="1">
        <text>D-glucono-1,5-lactone + H2O = D-gluconate + H(+)</text>
        <dbReference type="Rhea" id="RHEA:10440"/>
        <dbReference type="ChEBI" id="CHEBI:15377"/>
        <dbReference type="ChEBI" id="CHEBI:15378"/>
        <dbReference type="ChEBI" id="CHEBI:16217"/>
        <dbReference type="ChEBI" id="CHEBI:18391"/>
        <dbReference type="EC" id="3.1.1.17"/>
    </reaction>
</comment>
<evidence type="ECO:0000256" key="3">
    <source>
        <dbReference type="ARBA" id="ARBA00001936"/>
    </source>
</evidence>
<comment type="similarity">
    <text evidence="6">Belongs to the SMP-30/CGR1 family.</text>
</comment>
<evidence type="ECO:0000256" key="8">
    <source>
        <dbReference type="ARBA" id="ARBA00016808"/>
    </source>
</evidence>
<evidence type="ECO:0000256" key="5">
    <source>
        <dbReference type="ARBA" id="ARBA00004496"/>
    </source>
</evidence>
<dbReference type="GO" id="GO:0030234">
    <property type="term" value="F:enzyme regulator activity"/>
    <property type="evidence" value="ECO:0007669"/>
    <property type="project" value="InterPro"/>
</dbReference>
<dbReference type="EC" id="3.1.1.17" evidence="7"/>
<evidence type="ECO:0000256" key="1">
    <source>
        <dbReference type="ARBA" id="ARBA00001589"/>
    </source>
</evidence>
<feature type="binding site" evidence="15">
    <location>
        <position position="102"/>
    </location>
    <ligand>
        <name>substrate</name>
    </ligand>
</feature>
<comment type="cofactor">
    <cofactor evidence="4">
        <name>Mg(2+)</name>
        <dbReference type="ChEBI" id="CHEBI:18420"/>
    </cofactor>
</comment>
<dbReference type="Gene3D" id="2.120.10.30">
    <property type="entry name" value="TolB, C-terminal domain"/>
    <property type="match status" value="1"/>
</dbReference>
<evidence type="ECO:0000259" key="16">
    <source>
        <dbReference type="Pfam" id="PF08450"/>
    </source>
</evidence>
<evidence type="ECO:0000256" key="11">
    <source>
        <dbReference type="ARBA" id="ARBA00022801"/>
    </source>
</evidence>
<evidence type="ECO:0000256" key="12">
    <source>
        <dbReference type="ARBA" id="ARBA00022837"/>
    </source>
</evidence>
<feature type="binding site" evidence="15">
    <location>
        <position position="205"/>
    </location>
    <ligand>
        <name>a divalent metal cation</name>
        <dbReference type="ChEBI" id="CHEBI:60240"/>
    </ligand>
</feature>
<feature type="binding site" evidence="15">
    <location>
        <position position="104"/>
    </location>
    <ligand>
        <name>substrate</name>
    </ligand>
</feature>
<dbReference type="PRINTS" id="PR01791">
    <property type="entry name" value="REGUCALCIN"/>
</dbReference>
<dbReference type="EMBL" id="CAJFCJ010000014">
    <property type="protein sequence ID" value="CAD5121147.1"/>
    <property type="molecule type" value="Genomic_DNA"/>
</dbReference>
<feature type="binding site" evidence="15">
    <location>
        <position position="18"/>
    </location>
    <ligand>
        <name>a divalent metal cation</name>
        <dbReference type="ChEBI" id="CHEBI:60240"/>
    </ligand>
</feature>
<evidence type="ECO:0000256" key="4">
    <source>
        <dbReference type="ARBA" id="ARBA00001946"/>
    </source>
</evidence>
<dbReference type="PANTHER" id="PTHR10907:SF47">
    <property type="entry name" value="REGUCALCIN"/>
    <property type="match status" value="1"/>
</dbReference>
<keyword evidence="12" id="KW-0106">Calcium</keyword>
<evidence type="ECO:0000256" key="10">
    <source>
        <dbReference type="ARBA" id="ARBA00022723"/>
    </source>
</evidence>
<sequence length="300" mass="33548">MEPKWEVLIANAAKSIGEGPHWEEKSESLLYVDIYDNSCMRWNSKTGEIQTRNCGQTVGFIVPKKGNTDEYLLGLGQTISKLDWQTGNCEEIVRVEDGYSTRFNDGKCDPLGNLWAGTMGFETGPATVEPGLGSLYRLDKECKLRKEIGKISISNGLAWTIDLKTMFYIDSTPKELYAFDYDKESGNISNQRTVIKFDDAMGSPDGMTIDRNGYLWIAFYGSYQVIQFDPIKAKIVQSVKLPAKHITSCCFGGEDYSELYVTCARHNYTAKDMEKEPLAGSVFRITNTGSKGMPQNSYPG</sequence>
<evidence type="ECO:0000313" key="18">
    <source>
        <dbReference type="Proteomes" id="UP000549394"/>
    </source>
</evidence>
<evidence type="ECO:0000256" key="6">
    <source>
        <dbReference type="ARBA" id="ARBA00008853"/>
    </source>
</evidence>
<dbReference type="Proteomes" id="UP000549394">
    <property type="component" value="Unassembled WGS sequence"/>
</dbReference>
<evidence type="ECO:0000313" key="17">
    <source>
        <dbReference type="EMBL" id="CAD5121147.1"/>
    </source>
</evidence>
<evidence type="ECO:0000256" key="14">
    <source>
        <dbReference type="PIRSR" id="PIRSR605511-1"/>
    </source>
</evidence>
<dbReference type="InterPro" id="IPR011042">
    <property type="entry name" value="6-blade_b-propeller_TolB-like"/>
</dbReference>
<dbReference type="GO" id="GO:0019853">
    <property type="term" value="P:L-ascorbic acid biosynthetic process"/>
    <property type="evidence" value="ECO:0007669"/>
    <property type="project" value="TreeGrafter"/>
</dbReference>
<evidence type="ECO:0000256" key="13">
    <source>
        <dbReference type="ARBA" id="ARBA00032464"/>
    </source>
</evidence>
<dbReference type="InterPro" id="IPR005511">
    <property type="entry name" value="SMP-30"/>
</dbReference>
<accession>A0A7I8W0E9</accession>
<organism evidence="17 18">
    <name type="scientific">Dimorphilus gyrociliatus</name>
    <dbReference type="NCBI Taxonomy" id="2664684"/>
    <lineage>
        <taxon>Eukaryota</taxon>
        <taxon>Metazoa</taxon>
        <taxon>Spiralia</taxon>
        <taxon>Lophotrochozoa</taxon>
        <taxon>Annelida</taxon>
        <taxon>Polychaeta</taxon>
        <taxon>Polychaeta incertae sedis</taxon>
        <taxon>Dinophilidae</taxon>
        <taxon>Dimorphilus</taxon>
    </lineage>
</organism>
<gene>
    <name evidence="17" type="ORF">DGYR_LOCUS9138</name>
</gene>
<feature type="domain" description="SMP-30/Gluconolactonase/LRE-like region" evidence="16">
    <location>
        <begin position="16"/>
        <end position="264"/>
    </location>
</feature>
<dbReference type="FunFam" id="2.120.10.30:FF:000027">
    <property type="entry name" value="Regucalcin homologue"/>
    <property type="match status" value="1"/>
</dbReference>
<comment type="cofactor">
    <cofactor evidence="3">
        <name>Mn(2+)</name>
        <dbReference type="ChEBI" id="CHEBI:29035"/>
    </cofactor>
</comment>
<dbReference type="InterPro" id="IPR008367">
    <property type="entry name" value="Regucalcin"/>
</dbReference>
<name>A0A7I8W0E9_9ANNE</name>
<evidence type="ECO:0000256" key="9">
    <source>
        <dbReference type="ARBA" id="ARBA00022490"/>
    </source>
</evidence>
<comment type="caution">
    <text evidence="17">The sequence shown here is derived from an EMBL/GenBank/DDBJ whole genome shotgun (WGS) entry which is preliminary data.</text>
</comment>
<protein>
    <recommendedName>
        <fullName evidence="8">Regucalcin</fullName>
        <ecNumber evidence="7">3.1.1.17</ecNumber>
    </recommendedName>
    <alternativeName>
        <fullName evidence="13">Gluconolactonase</fullName>
    </alternativeName>
</protein>
<keyword evidence="10 15" id="KW-0479">Metal-binding</keyword>
<comment type="cofactor">
    <cofactor evidence="2">
        <name>Ca(2+)</name>
        <dbReference type="ChEBI" id="CHEBI:29108"/>
    </cofactor>
</comment>
<evidence type="ECO:0000256" key="2">
    <source>
        <dbReference type="ARBA" id="ARBA00001913"/>
    </source>
</evidence>
<dbReference type="InterPro" id="IPR013658">
    <property type="entry name" value="SGL"/>
</dbReference>
<dbReference type="SUPFAM" id="SSF63829">
    <property type="entry name" value="Calcium-dependent phosphotriesterase"/>
    <property type="match status" value="1"/>
</dbReference>
<dbReference type="GO" id="GO:0005737">
    <property type="term" value="C:cytoplasm"/>
    <property type="evidence" value="ECO:0007669"/>
    <property type="project" value="UniProtKB-SubCell"/>
</dbReference>
<reference evidence="17 18" key="1">
    <citation type="submission" date="2020-08" db="EMBL/GenBank/DDBJ databases">
        <authorList>
            <person name="Hejnol A."/>
        </authorList>
    </citation>
    <scope>NUCLEOTIDE SEQUENCE [LARGE SCALE GENOMIC DNA]</scope>
</reference>
<dbReference type="AlphaFoldDB" id="A0A7I8W0E9"/>